<sequence length="69" mass="8187">MMVYYCTQDEMKFLELFLFILKPSEPINVYEKLDIVSFCMSHKVWSTFGNLERTLAGELRLVDDFVDLI</sequence>
<keyword evidence="1" id="KW-1185">Reference proteome</keyword>
<evidence type="ECO:0000313" key="1">
    <source>
        <dbReference type="Proteomes" id="UP000887540"/>
    </source>
</evidence>
<organism evidence="1 2">
    <name type="scientific">Acrobeloides nanus</name>
    <dbReference type="NCBI Taxonomy" id="290746"/>
    <lineage>
        <taxon>Eukaryota</taxon>
        <taxon>Metazoa</taxon>
        <taxon>Ecdysozoa</taxon>
        <taxon>Nematoda</taxon>
        <taxon>Chromadorea</taxon>
        <taxon>Rhabditida</taxon>
        <taxon>Tylenchina</taxon>
        <taxon>Cephalobomorpha</taxon>
        <taxon>Cephaloboidea</taxon>
        <taxon>Cephalobidae</taxon>
        <taxon>Acrobeloides</taxon>
    </lineage>
</organism>
<reference evidence="2" key="1">
    <citation type="submission" date="2022-11" db="UniProtKB">
        <authorList>
            <consortium name="WormBaseParasite"/>
        </authorList>
    </citation>
    <scope>IDENTIFICATION</scope>
</reference>
<dbReference type="Proteomes" id="UP000887540">
    <property type="component" value="Unplaced"/>
</dbReference>
<evidence type="ECO:0000313" key="2">
    <source>
        <dbReference type="WBParaSite" id="ACRNAN_scaffold16423.g11589.t1"/>
    </source>
</evidence>
<accession>A0A914CYQ5</accession>
<dbReference type="WBParaSite" id="ACRNAN_scaffold16423.g11589.t1">
    <property type="protein sequence ID" value="ACRNAN_scaffold16423.g11589.t1"/>
    <property type="gene ID" value="ACRNAN_scaffold16423.g11589"/>
</dbReference>
<dbReference type="AlphaFoldDB" id="A0A914CYQ5"/>
<proteinExistence type="predicted"/>
<name>A0A914CYQ5_9BILA</name>
<protein>
    <submittedName>
        <fullName evidence="2">Uncharacterized protein</fullName>
    </submittedName>
</protein>